<dbReference type="AlphaFoldDB" id="A0AAE1BW40"/>
<dbReference type="EMBL" id="JAWQEG010005401">
    <property type="protein sequence ID" value="KAK3858128.1"/>
    <property type="molecule type" value="Genomic_DNA"/>
</dbReference>
<dbReference type="Pfam" id="PF13302">
    <property type="entry name" value="Acetyltransf_3"/>
    <property type="match status" value="1"/>
</dbReference>
<dbReference type="InterPro" id="IPR039135">
    <property type="entry name" value="NAT9-like"/>
</dbReference>
<feature type="domain" description="N-acetyltransferase" evidence="4">
    <location>
        <begin position="30"/>
        <end position="173"/>
    </location>
</feature>
<dbReference type="GO" id="GO:0008080">
    <property type="term" value="F:N-acetyltransferase activity"/>
    <property type="evidence" value="ECO:0007669"/>
    <property type="project" value="InterPro"/>
</dbReference>
<evidence type="ECO:0000313" key="5">
    <source>
        <dbReference type="EMBL" id="KAK3858128.1"/>
    </source>
</evidence>
<evidence type="ECO:0000256" key="3">
    <source>
        <dbReference type="ARBA" id="ARBA00023315"/>
    </source>
</evidence>
<dbReference type="SUPFAM" id="SSF55729">
    <property type="entry name" value="Acyl-CoA N-acyltransferases (Nat)"/>
    <property type="match status" value="1"/>
</dbReference>
<dbReference type="PANTHER" id="PTHR13256:SF16">
    <property type="entry name" value="ALPHA_BETA-TUBULIN-N-ACETYLTRANSFERASE 9"/>
    <property type="match status" value="1"/>
</dbReference>
<keyword evidence="3" id="KW-0012">Acyltransferase</keyword>
<dbReference type="InterPro" id="IPR016181">
    <property type="entry name" value="Acyl_CoA_acyltransferase"/>
</dbReference>
<comment type="caution">
    <text evidence="5">The sequence shown here is derived from an EMBL/GenBank/DDBJ whole genome shotgun (WGS) entry which is preliminary data.</text>
</comment>
<accession>A0AAE1BW40</accession>
<keyword evidence="7" id="KW-1185">Reference proteome</keyword>
<gene>
    <name evidence="6" type="ORF">Pcinc_018361</name>
    <name evidence="5" type="ORF">Pcinc_035665</name>
</gene>
<dbReference type="Proteomes" id="UP001286313">
    <property type="component" value="Unassembled WGS sequence"/>
</dbReference>
<reference evidence="5" key="1">
    <citation type="submission" date="2023-10" db="EMBL/GenBank/DDBJ databases">
        <title>Genome assemblies of two species of porcelain crab, Petrolisthes cinctipes and Petrolisthes manimaculis (Anomura: Porcellanidae).</title>
        <authorList>
            <person name="Angst P."/>
        </authorList>
    </citation>
    <scope>NUCLEOTIDE SEQUENCE</scope>
    <source>
        <strain evidence="5">PB745_01</strain>
        <tissue evidence="5">Gill</tissue>
    </source>
</reference>
<evidence type="ECO:0000256" key="2">
    <source>
        <dbReference type="ARBA" id="ARBA00022679"/>
    </source>
</evidence>
<comment type="similarity">
    <text evidence="1">Belongs to the acetyltransferase family. GNAT subfamily.</text>
</comment>
<evidence type="ECO:0000313" key="7">
    <source>
        <dbReference type="Proteomes" id="UP001286313"/>
    </source>
</evidence>
<sequence length="196" mass="23058">MTTRVCGERVVLVPYRSSHVDKYHCWMQSPHLRDLTASEPLTLKEEYQMQVSWREDDDKCTFIVLDRKVFTETDSETEAMIGDTNIFLVDTEDRTRGEGEIMIAEEAFRGQGRGWEAMLLMFRYGVENLSLTHYQVKIGLTNQPSIRMFTKMGFRETGRSEAFQEVTMEVEVDNRWRSWLVENTHTYTCLTHNYTD</sequence>
<protein>
    <recommendedName>
        <fullName evidence="4">N-acetyltransferase domain-containing protein</fullName>
    </recommendedName>
</protein>
<evidence type="ECO:0000259" key="4">
    <source>
        <dbReference type="PROSITE" id="PS51186"/>
    </source>
</evidence>
<dbReference type="Gene3D" id="3.40.630.30">
    <property type="match status" value="1"/>
</dbReference>
<organism evidence="5 7">
    <name type="scientific">Petrolisthes cinctipes</name>
    <name type="common">Flat porcelain crab</name>
    <dbReference type="NCBI Taxonomy" id="88211"/>
    <lineage>
        <taxon>Eukaryota</taxon>
        <taxon>Metazoa</taxon>
        <taxon>Ecdysozoa</taxon>
        <taxon>Arthropoda</taxon>
        <taxon>Crustacea</taxon>
        <taxon>Multicrustacea</taxon>
        <taxon>Malacostraca</taxon>
        <taxon>Eumalacostraca</taxon>
        <taxon>Eucarida</taxon>
        <taxon>Decapoda</taxon>
        <taxon>Pleocyemata</taxon>
        <taxon>Anomura</taxon>
        <taxon>Galatheoidea</taxon>
        <taxon>Porcellanidae</taxon>
        <taxon>Petrolisthes</taxon>
    </lineage>
</organism>
<dbReference type="InterPro" id="IPR000182">
    <property type="entry name" value="GNAT_dom"/>
</dbReference>
<dbReference type="EMBL" id="JAWQEG010001761">
    <property type="protein sequence ID" value="KAK3876879.1"/>
    <property type="molecule type" value="Genomic_DNA"/>
</dbReference>
<dbReference type="PANTHER" id="PTHR13256">
    <property type="entry name" value="N-ACETYLTRANSFERASE 9"/>
    <property type="match status" value="1"/>
</dbReference>
<name>A0AAE1BW40_PETCI</name>
<proteinExistence type="inferred from homology"/>
<evidence type="ECO:0000256" key="1">
    <source>
        <dbReference type="ARBA" id="ARBA00009342"/>
    </source>
</evidence>
<keyword evidence="2" id="KW-0808">Transferase</keyword>
<dbReference type="PROSITE" id="PS51186">
    <property type="entry name" value="GNAT"/>
    <property type="match status" value="1"/>
</dbReference>
<evidence type="ECO:0000313" key="6">
    <source>
        <dbReference type="EMBL" id="KAK3876879.1"/>
    </source>
</evidence>